<dbReference type="SUPFAM" id="SSF82171">
    <property type="entry name" value="DPP6 N-terminal domain-like"/>
    <property type="match status" value="1"/>
</dbReference>
<reference evidence="2 3" key="1">
    <citation type="submission" date="2016-06" db="EMBL/GenBank/DDBJ databases">
        <authorList>
            <person name="Kjaerup R.B."/>
            <person name="Dalgaard T.S."/>
            <person name="Juul-Madsen H.R."/>
        </authorList>
    </citation>
    <scope>NUCLEOTIDE SEQUENCE [LARGE SCALE GENOMIC DNA]</scope>
    <source>
        <strain evidence="2 3">DSM 45577</strain>
    </source>
</reference>
<name>A0A1C6TX50_9ACTN</name>
<evidence type="ECO:0000313" key="3">
    <source>
        <dbReference type="Proteomes" id="UP000198937"/>
    </source>
</evidence>
<dbReference type="InterPro" id="IPR011042">
    <property type="entry name" value="6-blade_b-propeller_TolB-like"/>
</dbReference>
<organism evidence="2 3">
    <name type="scientific">Micromonospora yangpuensis</name>
    <dbReference type="NCBI Taxonomy" id="683228"/>
    <lineage>
        <taxon>Bacteria</taxon>
        <taxon>Bacillati</taxon>
        <taxon>Actinomycetota</taxon>
        <taxon>Actinomycetes</taxon>
        <taxon>Micromonosporales</taxon>
        <taxon>Micromonosporaceae</taxon>
        <taxon>Micromonospora</taxon>
    </lineage>
</organism>
<keyword evidence="1" id="KW-1133">Transmembrane helix</keyword>
<dbReference type="OrthoDB" id="3347970at2"/>
<evidence type="ECO:0008006" key="4">
    <source>
        <dbReference type="Google" id="ProtNLM"/>
    </source>
</evidence>
<dbReference type="Gene3D" id="2.120.10.30">
    <property type="entry name" value="TolB, C-terminal domain"/>
    <property type="match status" value="1"/>
</dbReference>
<accession>A0A1C6TX50</accession>
<dbReference type="AlphaFoldDB" id="A0A1C6TX50"/>
<sequence>MSNDRLRYALTELADEALPVDLRDRTLRSSRRLGIRRTVAGSAATLILLGGSAGALLANPRQHTDPPPIAATLPNPRQLPGQAWPVPQAGGVETENPTFGRLFYLPPSTEGNDGPMASVPLSSWRPGTAPDELLDLPVQTALNTVAVSPDGQRVVWVEQEGLLFRSDLADPARIVVASSIDGSCWVPAWLPDSRRLGIALAVDSKQQQSGDSREYRTRFLELPRAKLSGDAPREGCFPLWSANGRVLAYTGFADGRAFVTEPANGTRRTVPGLGAGEKHETWGLTSIAPDGRMVALHVRQRETTASDDPGPIVVLDTRTGAQIDLPLDGRPLRQAYFQADGTLVARVSAGSATVLVLIGADGRKLDEVREPVELNGLRVISVTR</sequence>
<protein>
    <recommendedName>
        <fullName evidence="4">WD40-like Beta Propeller Repeat</fullName>
    </recommendedName>
</protein>
<evidence type="ECO:0000313" key="2">
    <source>
        <dbReference type="EMBL" id="SCL46233.1"/>
    </source>
</evidence>
<feature type="transmembrane region" description="Helical" evidence="1">
    <location>
        <begin position="38"/>
        <end position="58"/>
    </location>
</feature>
<keyword evidence="1" id="KW-0472">Membrane</keyword>
<keyword evidence="3" id="KW-1185">Reference proteome</keyword>
<dbReference type="EMBL" id="FMIA01000002">
    <property type="protein sequence ID" value="SCL46233.1"/>
    <property type="molecule type" value="Genomic_DNA"/>
</dbReference>
<keyword evidence="1" id="KW-0812">Transmembrane</keyword>
<proteinExistence type="predicted"/>
<dbReference type="STRING" id="683228.GA0070617_0195"/>
<dbReference type="Proteomes" id="UP000198937">
    <property type="component" value="Unassembled WGS sequence"/>
</dbReference>
<evidence type="ECO:0000256" key="1">
    <source>
        <dbReference type="SAM" id="Phobius"/>
    </source>
</evidence>
<gene>
    <name evidence="2" type="ORF">GA0070617_0195</name>
</gene>
<dbReference type="RefSeq" id="WP_091432625.1">
    <property type="nucleotide sequence ID" value="NZ_BMMJ01000003.1"/>
</dbReference>